<dbReference type="InterPro" id="IPR018392">
    <property type="entry name" value="LysM"/>
</dbReference>
<feature type="domain" description="LysM" evidence="4">
    <location>
        <begin position="764"/>
        <end position="810"/>
    </location>
</feature>
<evidence type="ECO:0000256" key="1">
    <source>
        <dbReference type="ARBA" id="ARBA00022669"/>
    </source>
</evidence>
<comment type="caution">
    <text evidence="5">The sequence shown here is derived from an EMBL/GenBank/DDBJ whole genome shotgun (WGS) entry which is preliminary data.</text>
</comment>
<protein>
    <recommendedName>
        <fullName evidence="4">LysM domain-containing protein</fullName>
    </recommendedName>
</protein>
<dbReference type="PROSITE" id="PS51782">
    <property type="entry name" value="LYSM"/>
    <property type="match status" value="8"/>
</dbReference>
<dbReference type="PANTHER" id="PTHR34997:SF1">
    <property type="entry name" value="PEPTIDOGLYCAN-BINDING LYSIN DOMAIN"/>
    <property type="match status" value="1"/>
</dbReference>
<accession>A0A409WY69</accession>
<feature type="domain" description="LysM" evidence="4">
    <location>
        <begin position="431"/>
        <end position="477"/>
    </location>
</feature>
<feature type="signal peptide" evidence="3">
    <location>
        <begin position="1"/>
        <end position="19"/>
    </location>
</feature>
<feature type="domain" description="LysM" evidence="4">
    <location>
        <begin position="691"/>
        <end position="737"/>
    </location>
</feature>
<dbReference type="STRING" id="93625.A0A409WY69"/>
<keyword evidence="6" id="KW-1185">Reference proteome</keyword>
<keyword evidence="2" id="KW-0843">Virulence</keyword>
<feature type="domain" description="LysM" evidence="4">
    <location>
        <begin position="615"/>
        <end position="661"/>
    </location>
</feature>
<dbReference type="GO" id="GO:0008061">
    <property type="term" value="F:chitin binding"/>
    <property type="evidence" value="ECO:0007669"/>
    <property type="project" value="UniProtKB-KW"/>
</dbReference>
<keyword evidence="1" id="KW-0147">Chitin-binding</keyword>
<gene>
    <name evidence="5" type="ORF">CVT25_007028</name>
</gene>
<dbReference type="SMART" id="SM00257">
    <property type="entry name" value="LysM"/>
    <property type="match status" value="8"/>
</dbReference>
<feature type="domain" description="LysM" evidence="4">
    <location>
        <begin position="542"/>
        <end position="588"/>
    </location>
</feature>
<dbReference type="SUPFAM" id="SSF54106">
    <property type="entry name" value="LysM domain"/>
    <property type="match status" value="2"/>
</dbReference>
<evidence type="ECO:0000256" key="2">
    <source>
        <dbReference type="ARBA" id="ARBA00023026"/>
    </source>
</evidence>
<dbReference type="EMBL" id="NHYD01003015">
    <property type="protein sequence ID" value="PPQ83437.1"/>
    <property type="molecule type" value="Genomic_DNA"/>
</dbReference>
<dbReference type="InParanoid" id="A0A409WY69"/>
<evidence type="ECO:0000256" key="3">
    <source>
        <dbReference type="SAM" id="SignalP"/>
    </source>
</evidence>
<name>A0A409WY69_PSICY</name>
<dbReference type="Pfam" id="PF01476">
    <property type="entry name" value="LysM"/>
    <property type="match status" value="3"/>
</dbReference>
<reference evidence="5 6" key="1">
    <citation type="journal article" date="2018" name="Evol. Lett.">
        <title>Horizontal gene cluster transfer increased hallucinogenic mushroom diversity.</title>
        <authorList>
            <person name="Reynolds H.T."/>
            <person name="Vijayakumar V."/>
            <person name="Gluck-Thaler E."/>
            <person name="Korotkin H.B."/>
            <person name="Matheny P.B."/>
            <person name="Slot J.C."/>
        </authorList>
    </citation>
    <scope>NUCLEOTIDE SEQUENCE [LARGE SCALE GENOMIC DNA]</scope>
    <source>
        <strain evidence="5 6">2631</strain>
    </source>
</reference>
<feature type="domain" description="LysM" evidence="4">
    <location>
        <begin position="895"/>
        <end position="940"/>
    </location>
</feature>
<evidence type="ECO:0000313" key="6">
    <source>
        <dbReference type="Proteomes" id="UP000283269"/>
    </source>
</evidence>
<dbReference type="Gene3D" id="3.10.350.10">
    <property type="entry name" value="LysM domain"/>
    <property type="match status" value="9"/>
</dbReference>
<dbReference type="CDD" id="cd00118">
    <property type="entry name" value="LysM"/>
    <property type="match status" value="4"/>
</dbReference>
<proteinExistence type="predicted"/>
<dbReference type="Proteomes" id="UP000283269">
    <property type="component" value="Unassembled WGS sequence"/>
</dbReference>
<evidence type="ECO:0000313" key="5">
    <source>
        <dbReference type="EMBL" id="PPQ83437.1"/>
    </source>
</evidence>
<dbReference type="AlphaFoldDB" id="A0A409WY69"/>
<evidence type="ECO:0000259" key="4">
    <source>
        <dbReference type="PROSITE" id="PS51782"/>
    </source>
</evidence>
<dbReference type="PANTHER" id="PTHR34997">
    <property type="entry name" value="AM15"/>
    <property type="match status" value="1"/>
</dbReference>
<feature type="domain" description="LysM" evidence="4">
    <location>
        <begin position="278"/>
        <end position="326"/>
    </location>
</feature>
<keyword evidence="3" id="KW-0732">Signal</keyword>
<sequence length="941" mass="98621">MPPLLTFSITLLYALLAVADNAQHKIHKYKHKYKAHADNQRLNKALASSPSSSNFPEVVASLATTDTTNGFQLYSNAALPTNPAPSTACAAALTSSLTCNATIQYMQYATMDTADLTAVCMPVCYSSLQSYRSAVTSACSGFRFPGVNNSTYDVTLAVDLISEPYFTQCRTDTTTGKFCSDVLMSYTTTSPNQGILGYPVAELCSSCMLGLLNTTLSSPITYSNAMYDTLQSALKTCGSSWASYNVSTAPKSFFIPATSATPLGSNITIDASCALIGHNITVASNSTCSALSTQYSVSEPDILAANPTLQALNCTSGIRSQTQLCLPQSCTLYTPQSNQTCQNVVDDVNSKALAGSNNITVAQLQSFNPSINTLCSNNGITSGNTTICITPHGGFANIDNGGGSAVPSASPTAVVAPPGQTAPGTTSACGRWYLVQPNNFCQQVALNNSIALDDFLTLNPEVNANCTNLWANYYYCVAPYPPFNQATTTGPIITANFSSATLMTIPLTTATATTPLPVLPSYTGMPAPTNLAGGTIANGCGYYYNVNAGDNCTSVEQYFNITDTDFKNYNENPSVPCPSLTVGSAVCVQVLNATDTIPPIPTNAAAGSAPSGCARWYTIVMGDGCTSVEQKFSLTAAQFFTLNPEVKTDCTNLGLGEAYCVKAIGQTGGGGSGVTIPANVVSGTDTANCTKYDTAISGDTCPIIETRNNVSDQIFRALNPEINTGCTNIQLDGAYCVQPVAGYTVGTSPPSNVVSGTDTKDCAKYDTIISGDTCPIVEARNGISDTLFRILNPEINAGCTNIQLGGAYCVKAVAGFTTTTTSTTSSQPSVPTNLASGSWTKNIDTVVSGDSCQAIDTKFKIALSDFFLWNPEITSTCSNLQLSAYCVSGSKKCAKIYTVASGDFCSKIETANDLTDAQLRSLNPWIDTNCDLQIGQNLCVG</sequence>
<dbReference type="OrthoDB" id="5985073at2759"/>
<dbReference type="InterPro" id="IPR052210">
    <property type="entry name" value="LysM1-like"/>
</dbReference>
<dbReference type="InterPro" id="IPR036779">
    <property type="entry name" value="LysM_dom_sf"/>
</dbReference>
<feature type="chain" id="PRO_5019358013" description="LysM domain-containing protein" evidence="3">
    <location>
        <begin position="20"/>
        <end position="941"/>
    </location>
</feature>
<organism evidence="5 6">
    <name type="scientific">Psilocybe cyanescens</name>
    <dbReference type="NCBI Taxonomy" id="93625"/>
    <lineage>
        <taxon>Eukaryota</taxon>
        <taxon>Fungi</taxon>
        <taxon>Dikarya</taxon>
        <taxon>Basidiomycota</taxon>
        <taxon>Agaricomycotina</taxon>
        <taxon>Agaricomycetes</taxon>
        <taxon>Agaricomycetidae</taxon>
        <taxon>Agaricales</taxon>
        <taxon>Agaricineae</taxon>
        <taxon>Strophariaceae</taxon>
        <taxon>Psilocybe</taxon>
    </lineage>
</organism>
<feature type="domain" description="LysM" evidence="4">
    <location>
        <begin position="842"/>
        <end position="888"/>
    </location>
</feature>